<gene>
    <name evidence="1" type="ORF">DHETER_LOCUS5536</name>
</gene>
<comment type="caution">
    <text evidence="1">The sequence shown here is derived from an EMBL/GenBank/DDBJ whole genome shotgun (WGS) entry which is preliminary data.</text>
</comment>
<organism evidence="1 2">
    <name type="scientific">Dentiscutata heterogama</name>
    <dbReference type="NCBI Taxonomy" id="1316150"/>
    <lineage>
        <taxon>Eukaryota</taxon>
        <taxon>Fungi</taxon>
        <taxon>Fungi incertae sedis</taxon>
        <taxon>Mucoromycota</taxon>
        <taxon>Glomeromycotina</taxon>
        <taxon>Glomeromycetes</taxon>
        <taxon>Diversisporales</taxon>
        <taxon>Gigasporaceae</taxon>
        <taxon>Dentiscutata</taxon>
    </lineage>
</organism>
<dbReference type="EMBL" id="CAJVPU010006252">
    <property type="protein sequence ID" value="CAG8558478.1"/>
    <property type="molecule type" value="Genomic_DNA"/>
</dbReference>
<keyword evidence="2" id="KW-1185">Reference proteome</keyword>
<proteinExistence type="predicted"/>
<name>A0ACA9LYL8_9GLOM</name>
<dbReference type="Proteomes" id="UP000789702">
    <property type="component" value="Unassembled WGS sequence"/>
</dbReference>
<feature type="non-terminal residue" evidence="1">
    <location>
        <position position="1"/>
    </location>
</feature>
<reference evidence="1" key="1">
    <citation type="submission" date="2021-06" db="EMBL/GenBank/DDBJ databases">
        <authorList>
            <person name="Kallberg Y."/>
            <person name="Tangrot J."/>
            <person name="Rosling A."/>
        </authorList>
    </citation>
    <scope>NUCLEOTIDE SEQUENCE</scope>
    <source>
        <strain evidence="1">IL203A</strain>
    </source>
</reference>
<accession>A0ACA9LYL8</accession>
<evidence type="ECO:0000313" key="1">
    <source>
        <dbReference type="EMBL" id="CAG8558478.1"/>
    </source>
</evidence>
<evidence type="ECO:0000313" key="2">
    <source>
        <dbReference type="Proteomes" id="UP000789702"/>
    </source>
</evidence>
<protein>
    <submittedName>
        <fullName evidence="1">10921_t:CDS:1</fullName>
    </submittedName>
</protein>
<sequence length="72" mass="8525">SDHEAAFVDIKIKPHRNPEEIASSETHLAVRRMWLLDQTKEEDWQNYRATLWKLVDSKIPSFLKEPPKLVIK</sequence>